<dbReference type="Proteomes" id="UP000663844">
    <property type="component" value="Unassembled WGS sequence"/>
</dbReference>
<evidence type="ECO:0000313" key="2">
    <source>
        <dbReference type="EMBL" id="CAF4196746.1"/>
    </source>
</evidence>
<accession>A0A820AQF5</accession>
<protein>
    <recommendedName>
        <fullName evidence="1">PLC-beta PH domain-containing protein</fullName>
    </recommendedName>
</protein>
<feature type="non-terminal residue" evidence="2">
    <location>
        <position position="124"/>
    </location>
</feature>
<evidence type="ECO:0000313" key="3">
    <source>
        <dbReference type="Proteomes" id="UP000663844"/>
    </source>
</evidence>
<comment type="caution">
    <text evidence="2">The sequence shown here is derived from an EMBL/GenBank/DDBJ whole genome shotgun (WGS) entry which is preliminary data.</text>
</comment>
<dbReference type="Gene3D" id="2.30.29.240">
    <property type="match status" value="1"/>
</dbReference>
<proteinExistence type="predicted"/>
<dbReference type="SUPFAM" id="SSF50729">
    <property type="entry name" value="PH domain-like"/>
    <property type="match status" value="1"/>
</dbReference>
<organism evidence="2 3">
    <name type="scientific">Adineta steineri</name>
    <dbReference type="NCBI Taxonomy" id="433720"/>
    <lineage>
        <taxon>Eukaryota</taxon>
        <taxon>Metazoa</taxon>
        <taxon>Spiralia</taxon>
        <taxon>Gnathifera</taxon>
        <taxon>Rotifera</taxon>
        <taxon>Eurotatoria</taxon>
        <taxon>Bdelloidea</taxon>
        <taxon>Adinetida</taxon>
        <taxon>Adinetidae</taxon>
        <taxon>Adineta</taxon>
    </lineage>
</organism>
<feature type="domain" description="PLC-beta PH" evidence="1">
    <location>
        <begin position="10"/>
        <end position="116"/>
    </location>
</feature>
<dbReference type="AlphaFoldDB" id="A0A820AQF5"/>
<gene>
    <name evidence="2" type="ORF">OXD698_LOCUS40603</name>
</gene>
<dbReference type="Pfam" id="PF17787">
    <property type="entry name" value="PH_14"/>
    <property type="match status" value="1"/>
</dbReference>
<name>A0A820AQF5_9BILA</name>
<dbReference type="InterPro" id="IPR037862">
    <property type="entry name" value="PLC-beta_PH"/>
</dbReference>
<reference evidence="2" key="1">
    <citation type="submission" date="2021-02" db="EMBL/GenBank/DDBJ databases">
        <authorList>
            <person name="Nowell W R."/>
        </authorList>
    </citation>
    <scope>NUCLEOTIDE SEQUENCE</scope>
</reference>
<sequence length="124" mass="13903">MASSHISNEIPVDLQSGIDAVKWLEDSKKPSNPSNVHLSIDTKGFYLICRDQNTNEIECFDIALIHDVRTGSQNLLPRGAEQCRKVNIGTLGDPLLSKWLTINYGDTFVPSPYLRTIHFSCKSR</sequence>
<dbReference type="EMBL" id="CAJOAZ010009079">
    <property type="protein sequence ID" value="CAF4196746.1"/>
    <property type="molecule type" value="Genomic_DNA"/>
</dbReference>
<evidence type="ECO:0000259" key="1">
    <source>
        <dbReference type="Pfam" id="PF17787"/>
    </source>
</evidence>